<dbReference type="Proteomes" id="UP001177295">
    <property type="component" value="Chromosome"/>
</dbReference>
<dbReference type="Pfam" id="PF17479">
    <property type="entry name" value="DUF3048_C"/>
    <property type="match status" value="1"/>
</dbReference>
<evidence type="ECO:0000256" key="1">
    <source>
        <dbReference type="SAM" id="Phobius"/>
    </source>
</evidence>
<feature type="transmembrane region" description="Helical" evidence="1">
    <location>
        <begin position="34"/>
        <end position="57"/>
    </location>
</feature>
<dbReference type="Pfam" id="PF11258">
    <property type="entry name" value="DUF3048"/>
    <property type="match status" value="1"/>
</dbReference>
<dbReference type="SUPFAM" id="SSF159774">
    <property type="entry name" value="YerB-like"/>
    <property type="match status" value="1"/>
</dbReference>
<feature type="domain" description="DUF3048" evidence="2">
    <location>
        <begin position="86"/>
        <end position="225"/>
    </location>
</feature>
<keyword evidence="1" id="KW-0472">Membrane</keyword>
<dbReference type="InterPro" id="IPR023158">
    <property type="entry name" value="YerB-like_sf"/>
</dbReference>
<evidence type="ECO:0000313" key="5">
    <source>
        <dbReference type="Proteomes" id="UP001177295"/>
    </source>
</evidence>
<dbReference type="InterPro" id="IPR021416">
    <property type="entry name" value="DUF3048_N"/>
</dbReference>
<dbReference type="EMBL" id="CP124550">
    <property type="protein sequence ID" value="WIO45948.1"/>
    <property type="molecule type" value="Genomic_DNA"/>
</dbReference>
<evidence type="ECO:0000313" key="4">
    <source>
        <dbReference type="EMBL" id="WIO45948.1"/>
    </source>
</evidence>
<dbReference type="InterPro" id="IPR035328">
    <property type="entry name" value="DUF3048_C"/>
</dbReference>
<gene>
    <name evidence="4" type="ORF">SEML1_0319</name>
</gene>
<evidence type="ECO:0000259" key="3">
    <source>
        <dbReference type="Pfam" id="PF17479"/>
    </source>
</evidence>
<evidence type="ECO:0000259" key="2">
    <source>
        <dbReference type="Pfam" id="PF11258"/>
    </source>
</evidence>
<dbReference type="RefSeq" id="WP_376754313.1">
    <property type="nucleotide sequence ID" value="NZ_CP124550.1"/>
</dbReference>
<name>A0ABY8WZ50_9BACT</name>
<accession>A0ABY8WZ50</accession>
<feature type="domain" description="DUF3048" evidence="3">
    <location>
        <begin position="250"/>
        <end position="361"/>
    </location>
</feature>
<keyword evidence="1" id="KW-1133">Transmembrane helix</keyword>
<dbReference type="Gene3D" id="3.50.90.10">
    <property type="entry name" value="YerB-like"/>
    <property type="match status" value="1"/>
</dbReference>
<keyword evidence="5" id="KW-1185">Reference proteome</keyword>
<protein>
    <submittedName>
        <fullName evidence="4">DUF3048 domain-containing protein</fullName>
    </submittedName>
</protein>
<organism evidence="4 5">
    <name type="scientific">Candidatus Southlakia epibionticum</name>
    <dbReference type="NCBI Taxonomy" id="3043284"/>
    <lineage>
        <taxon>Bacteria</taxon>
        <taxon>Candidatus Saccharimonadota</taxon>
        <taxon>Candidatus Saccharimonadia</taxon>
        <taxon>Candidatus Saccharimonadales</taxon>
        <taxon>Candidatus Saccharimonadaceae</taxon>
        <taxon>Candidatus Southlakia</taxon>
    </lineage>
</organism>
<keyword evidence="1" id="KW-0812">Transmembrane</keyword>
<reference evidence="4 5" key="1">
    <citation type="journal article" date="2023" name="Cell">
        <title>Genetic manipulation of Patescibacteria provides mechanistic insights into microbial dark matter and the epibiotic lifestyle.</title>
        <authorList>
            <person name="Wang Y."/>
            <person name="Gallagher L.A."/>
            <person name="Andrade P.A."/>
            <person name="Liu A."/>
            <person name="Humphreys I.R."/>
            <person name="Turkarslan S."/>
            <person name="Cutler K.J."/>
            <person name="Arrieta-Ortiz M.L."/>
            <person name="Li Y."/>
            <person name="Radey M.C."/>
            <person name="McLean J.S."/>
            <person name="Cong Q."/>
            <person name="Baker D."/>
            <person name="Baliga N.S."/>
            <person name="Peterson S.B."/>
            <person name="Mougous J.D."/>
        </authorList>
    </citation>
    <scope>NUCLEOTIDE SEQUENCE [LARGE SCALE GENOMIC DNA]</scope>
    <source>
        <strain evidence="4 5">ML1</strain>
    </source>
</reference>
<sequence>MDTKRSTELSRKLLAKQQPGKIKRFRAFIERHRLATILICGVLLIFIGCAAAFYLTYQPPVAQTDHTPIVRKKKTGPTKFYSQLNGIEVADETAVTKPVTAVMIENSPDSRPQSGLKQAEVVYEAIAEGGITRFLCLYQQHKPGLVGPVRSLRMYYVDWLAPYQASVAHVGGSAAALAEVRNGSYRDIDQFFNSGSYWRARDRYAPHNVYTNFEKLDALNAAKGYKNSQFSGQARADGTASEQPNATSIDINFSGPLYNTHYDYDKASNSYLRSIGGAASNDREEGRIAPSVVIAMRVDETTVREDGWRQSIVTVGSGTAHVFQNGTVVEATWRKGSRAEPLRFFDANGKEIALNRGQTWIGAAANSGGGVAWH</sequence>
<proteinExistence type="predicted"/>